<feature type="binding site" evidence="5">
    <location>
        <position position="120"/>
    </location>
    <ligand>
        <name>Zn(2+)</name>
        <dbReference type="ChEBI" id="CHEBI:29105"/>
    </ligand>
</feature>
<dbReference type="Gene3D" id="2.60.120.10">
    <property type="entry name" value="Jelly Rolls"/>
    <property type="match status" value="2"/>
</dbReference>
<name>A0A9E8MW25_9FLAO</name>
<feature type="domain" description="Phosphomannose isomerase type I catalytic" evidence="7">
    <location>
        <begin position="8"/>
        <end position="115"/>
    </location>
</feature>
<dbReference type="InterPro" id="IPR011051">
    <property type="entry name" value="RmlC_Cupin_sf"/>
</dbReference>
<dbReference type="InterPro" id="IPR051804">
    <property type="entry name" value="Carb_Metab_Reg_Kinase/Isom"/>
</dbReference>
<evidence type="ECO:0000256" key="4">
    <source>
        <dbReference type="ARBA" id="ARBA00030762"/>
    </source>
</evidence>
<evidence type="ECO:0000256" key="6">
    <source>
        <dbReference type="PIRSR" id="PIRSR036894-2"/>
    </source>
</evidence>
<sequence length="335" mass="37808">MKVYPIKFNPILKEKIWGGNKLATFLGKDTDGDKIGESWEISDVNGNISEISNGIYKGTNLKELIEEYEEMLLGTENFKNFGYSFPLLIKFLDAKTDLSVQVHPDNKMAKKHHNSFGKTEMWYIMDSDENADIVLGLKDKKTNIKVLQNINAQNVDAIFNREQVKKGDSFFIPAGKIHAIGAGVLAAEIQQTSDITYRVYDWDRKDDSGEKRKLHTKFAEKATKQFDSNGKLQYTMQPNTTTNLVNCEYFTTNILNITKYLAIDYSKLDSFVIFICVEGEVNVSTGNHTESLKIGETILIPAKAKEVIFNSNNAKLLEVYVDVDKGVVKSIQKAC</sequence>
<dbReference type="RefSeq" id="WP_267675964.1">
    <property type="nucleotide sequence ID" value="NZ_CP113088.1"/>
</dbReference>
<keyword evidence="2 5" id="KW-0862">Zinc</keyword>
<dbReference type="Pfam" id="PF21621">
    <property type="entry name" value="MPI_cupin_dom"/>
    <property type="match status" value="1"/>
</dbReference>
<dbReference type="PANTHER" id="PTHR42742:SF3">
    <property type="entry name" value="FRUCTOKINASE"/>
    <property type="match status" value="1"/>
</dbReference>
<dbReference type="InterPro" id="IPR014710">
    <property type="entry name" value="RmlC-like_jellyroll"/>
</dbReference>
<feature type="binding site" evidence="5">
    <location>
        <position position="178"/>
    </location>
    <ligand>
        <name>Zn(2+)</name>
        <dbReference type="ChEBI" id="CHEBI:29105"/>
    </ligand>
</feature>
<dbReference type="Pfam" id="PF20511">
    <property type="entry name" value="PMI_typeI_cat"/>
    <property type="match status" value="1"/>
</dbReference>
<evidence type="ECO:0000256" key="5">
    <source>
        <dbReference type="PIRSR" id="PIRSR036894-1"/>
    </source>
</evidence>
<comment type="cofactor">
    <cofactor evidence="5">
        <name>Zn(2+)</name>
        <dbReference type="ChEBI" id="CHEBI:29105"/>
    </cofactor>
    <text evidence="5">Binds 1 zinc ion per subunit.</text>
</comment>
<dbReference type="GO" id="GO:0004476">
    <property type="term" value="F:mannose-6-phosphate isomerase activity"/>
    <property type="evidence" value="ECO:0007669"/>
    <property type="project" value="InterPro"/>
</dbReference>
<dbReference type="EMBL" id="CP113088">
    <property type="protein sequence ID" value="WAC01350.1"/>
    <property type="molecule type" value="Genomic_DNA"/>
</dbReference>
<keyword evidence="1 5" id="KW-0479">Metal-binding</keyword>
<dbReference type="GO" id="GO:0008270">
    <property type="term" value="F:zinc ion binding"/>
    <property type="evidence" value="ECO:0007669"/>
    <property type="project" value="InterPro"/>
</dbReference>
<dbReference type="KEGG" id="lnu:N7U66_14930"/>
<evidence type="ECO:0000259" key="7">
    <source>
        <dbReference type="Pfam" id="PF20511"/>
    </source>
</evidence>
<evidence type="ECO:0000259" key="8">
    <source>
        <dbReference type="Pfam" id="PF21621"/>
    </source>
</evidence>
<gene>
    <name evidence="9" type="ORF">N7U66_14930</name>
</gene>
<dbReference type="AlphaFoldDB" id="A0A9E8MW25"/>
<evidence type="ECO:0000313" key="9">
    <source>
        <dbReference type="EMBL" id="WAC01350.1"/>
    </source>
</evidence>
<dbReference type="SUPFAM" id="SSF51182">
    <property type="entry name" value="RmlC-like cupins"/>
    <property type="match status" value="1"/>
</dbReference>
<protein>
    <recommendedName>
        <fullName evidence="3">Phosphohexomutase</fullName>
    </recommendedName>
    <alternativeName>
        <fullName evidence="4">Phosphomannose isomerase</fullName>
    </alternativeName>
</protein>
<dbReference type="CDD" id="cd07010">
    <property type="entry name" value="cupin_PMI_type_I_N_bac"/>
    <property type="match status" value="1"/>
</dbReference>
<feature type="active site" evidence="6">
    <location>
        <position position="198"/>
    </location>
</feature>
<dbReference type="GO" id="GO:0005975">
    <property type="term" value="P:carbohydrate metabolic process"/>
    <property type="evidence" value="ECO:0007669"/>
    <property type="project" value="InterPro"/>
</dbReference>
<evidence type="ECO:0000256" key="2">
    <source>
        <dbReference type="ARBA" id="ARBA00022833"/>
    </source>
</evidence>
<dbReference type="Proteomes" id="UP001164705">
    <property type="component" value="Chromosome"/>
</dbReference>
<evidence type="ECO:0000256" key="3">
    <source>
        <dbReference type="ARBA" id="ARBA00029741"/>
    </source>
</evidence>
<evidence type="ECO:0000256" key="1">
    <source>
        <dbReference type="ARBA" id="ARBA00022723"/>
    </source>
</evidence>
<organism evidence="9 10">
    <name type="scientific">Lacinutrix neustonica</name>
    <dbReference type="NCBI Taxonomy" id="2980107"/>
    <lineage>
        <taxon>Bacteria</taxon>
        <taxon>Pseudomonadati</taxon>
        <taxon>Bacteroidota</taxon>
        <taxon>Flavobacteriia</taxon>
        <taxon>Flavobacteriales</taxon>
        <taxon>Flavobacteriaceae</taxon>
        <taxon>Lacinutrix</taxon>
    </lineage>
</organism>
<dbReference type="InterPro" id="IPR049071">
    <property type="entry name" value="MPI_cupin_dom"/>
</dbReference>
<feature type="binding site" evidence="5">
    <location>
        <position position="103"/>
    </location>
    <ligand>
        <name>Zn(2+)</name>
        <dbReference type="ChEBI" id="CHEBI:29105"/>
    </ligand>
</feature>
<evidence type="ECO:0000313" key="10">
    <source>
        <dbReference type="Proteomes" id="UP001164705"/>
    </source>
</evidence>
<keyword evidence="10" id="KW-1185">Reference proteome</keyword>
<feature type="domain" description="Mannose-6-phosphate isomerase cupin" evidence="8">
    <location>
        <begin position="241"/>
        <end position="318"/>
    </location>
</feature>
<keyword evidence="9" id="KW-0413">Isomerase</keyword>
<dbReference type="InterPro" id="IPR014628">
    <property type="entry name" value="Man6P_isomerase_Firm_short"/>
</dbReference>
<accession>A0A9E8MW25</accession>
<dbReference type="PIRSF" id="PIRSF036894">
    <property type="entry name" value="PMI_Firm_short"/>
    <property type="match status" value="1"/>
</dbReference>
<reference evidence="9" key="1">
    <citation type="submission" date="2022-11" db="EMBL/GenBank/DDBJ databases">
        <title>Lacinutrix neustonica HL-RS19T sp. nov., isolated from the surface microlayer sample of brackish Lake Shihwa.</title>
        <authorList>
            <person name="Choi J.Y."/>
            <person name="Hwang C.Y."/>
        </authorList>
    </citation>
    <scope>NUCLEOTIDE SEQUENCE</scope>
    <source>
        <strain evidence="9">HL-RS19</strain>
    </source>
</reference>
<proteinExistence type="predicted"/>
<dbReference type="InterPro" id="IPR046457">
    <property type="entry name" value="PMI_typeI_cat"/>
</dbReference>
<dbReference type="PANTHER" id="PTHR42742">
    <property type="entry name" value="TRANSCRIPTIONAL REPRESSOR MPRA"/>
    <property type="match status" value="1"/>
</dbReference>